<name>A0A6C0QQX5_9BACL</name>
<feature type="transmembrane region" description="Helical" evidence="1">
    <location>
        <begin position="30"/>
        <end position="50"/>
    </location>
</feature>
<dbReference type="RefSeq" id="WP_158530267.1">
    <property type="nucleotide sequence ID" value="NZ_CP019717.1"/>
</dbReference>
<dbReference type="AlphaFoldDB" id="A0A6C0QQX5"/>
<evidence type="ECO:0000256" key="1">
    <source>
        <dbReference type="SAM" id="Phobius"/>
    </source>
</evidence>
<accession>A0A6C0QQX5</accession>
<keyword evidence="1" id="KW-1133">Transmembrane helix</keyword>
<organism evidence="2 3">
    <name type="scientific">Paenibacillus larvae subsp. larvae</name>
    <dbReference type="NCBI Taxonomy" id="147375"/>
    <lineage>
        <taxon>Bacteria</taxon>
        <taxon>Bacillati</taxon>
        <taxon>Bacillota</taxon>
        <taxon>Bacilli</taxon>
        <taxon>Bacillales</taxon>
        <taxon>Paenibacillaceae</taxon>
        <taxon>Paenibacillus</taxon>
    </lineage>
</organism>
<evidence type="ECO:0000313" key="2">
    <source>
        <dbReference type="EMBL" id="QHZ51082.1"/>
    </source>
</evidence>
<feature type="transmembrane region" description="Helical" evidence="1">
    <location>
        <begin position="5"/>
        <end position="24"/>
    </location>
</feature>
<protein>
    <submittedName>
        <fullName evidence="2">Uncharacterized protein</fullName>
    </submittedName>
</protein>
<keyword evidence="1" id="KW-0812">Transmembrane</keyword>
<sequence>MNKKFYLVLTVLCLPIFIYFQFFVEPLKPLEKIIFGVSIGVGVASLIKIFSRN</sequence>
<evidence type="ECO:0000313" key="3">
    <source>
        <dbReference type="Proteomes" id="UP000464330"/>
    </source>
</evidence>
<dbReference type="EMBL" id="CP019717">
    <property type="protein sequence ID" value="QHZ51082.1"/>
    <property type="molecule type" value="Genomic_DNA"/>
</dbReference>
<proteinExistence type="predicted"/>
<reference evidence="2 3" key="1">
    <citation type="journal article" date="2020" name="Int. J. Med. Microbiol.">
        <title>Discovery of Paenibacillus larvae ERIC V: Phenotypic and genomic comparison to genotypes ERIC I-IV reveal different inventories of virulence factors which correlate with epidemiological prevalences of American Foulbrood.</title>
        <authorList>
            <person name="Beims H."/>
            <person name="Bunk B."/>
            <person name="Erler S."/>
            <person name="Mohr K.I."/>
            <person name="Sproer C."/>
            <person name="Pradella S."/>
            <person name="Gunther G."/>
            <person name="Rohde M."/>
            <person name="von der Ohe W."/>
            <person name="Steinert M."/>
        </authorList>
    </citation>
    <scope>NUCLEOTIDE SEQUENCE [LARGE SCALE GENOMIC DNA]</scope>
    <source>
        <strain evidence="2">Eric_V</strain>
    </source>
</reference>
<gene>
    <name evidence="2" type="ORF">ERICV_01932</name>
</gene>
<keyword evidence="1" id="KW-0472">Membrane</keyword>
<dbReference type="Proteomes" id="UP000464330">
    <property type="component" value="Chromosome"/>
</dbReference>